<dbReference type="RefSeq" id="WP_235054764.1">
    <property type="nucleotide sequence ID" value="NZ_JAKFHA010000014.1"/>
</dbReference>
<dbReference type="GO" id="GO:0016810">
    <property type="term" value="F:hydrolase activity, acting on carbon-nitrogen (but not peptide) bonds"/>
    <property type="evidence" value="ECO:0007669"/>
    <property type="project" value="InterPro"/>
</dbReference>
<gene>
    <name evidence="4" type="ORF">LZ495_23125</name>
</gene>
<dbReference type="PROSITE" id="PS51677">
    <property type="entry name" value="NODB"/>
    <property type="match status" value="1"/>
</dbReference>
<accession>A0AA41Q455</accession>
<proteinExistence type="predicted"/>
<dbReference type="GO" id="GO:0005975">
    <property type="term" value="P:carbohydrate metabolic process"/>
    <property type="evidence" value="ECO:0007669"/>
    <property type="project" value="InterPro"/>
</dbReference>
<keyword evidence="5" id="KW-1185">Reference proteome</keyword>
<comment type="caution">
    <text evidence="4">The sequence shown here is derived from an EMBL/GenBank/DDBJ whole genome shotgun (WGS) entry which is preliminary data.</text>
</comment>
<dbReference type="PROSITE" id="PS51257">
    <property type="entry name" value="PROKAR_LIPOPROTEIN"/>
    <property type="match status" value="1"/>
</dbReference>
<dbReference type="SUPFAM" id="SSF88713">
    <property type="entry name" value="Glycoside hydrolase/deacetylase"/>
    <property type="match status" value="1"/>
</dbReference>
<feature type="region of interest" description="Disordered" evidence="1">
    <location>
        <begin position="31"/>
        <end position="71"/>
    </location>
</feature>
<evidence type="ECO:0000313" key="5">
    <source>
        <dbReference type="Proteomes" id="UP001165378"/>
    </source>
</evidence>
<evidence type="ECO:0000256" key="2">
    <source>
        <dbReference type="SAM" id="SignalP"/>
    </source>
</evidence>
<dbReference type="Pfam" id="PF01522">
    <property type="entry name" value="Polysacc_deac_1"/>
    <property type="match status" value="1"/>
</dbReference>
<feature type="chain" id="PRO_5041338283" evidence="2">
    <location>
        <begin position="28"/>
        <end position="294"/>
    </location>
</feature>
<dbReference type="InterPro" id="IPR002509">
    <property type="entry name" value="NODB_dom"/>
</dbReference>
<dbReference type="InterPro" id="IPR050248">
    <property type="entry name" value="Polysacc_deacetylase_ArnD"/>
</dbReference>
<dbReference type="Gene3D" id="3.20.20.370">
    <property type="entry name" value="Glycoside hydrolase/deacetylase"/>
    <property type="match status" value="1"/>
</dbReference>
<dbReference type="EMBL" id="JAKFHA010000014">
    <property type="protein sequence ID" value="MCF2530094.1"/>
    <property type="molecule type" value="Genomic_DNA"/>
</dbReference>
<evidence type="ECO:0000256" key="1">
    <source>
        <dbReference type="SAM" id="MobiDB-lite"/>
    </source>
</evidence>
<name>A0AA41Q455_9ACTN</name>
<dbReference type="Proteomes" id="UP001165378">
    <property type="component" value="Unassembled WGS sequence"/>
</dbReference>
<evidence type="ECO:0000259" key="3">
    <source>
        <dbReference type="PROSITE" id="PS51677"/>
    </source>
</evidence>
<dbReference type="PANTHER" id="PTHR10587">
    <property type="entry name" value="GLYCOSYL TRANSFERASE-RELATED"/>
    <property type="match status" value="1"/>
</dbReference>
<dbReference type="AlphaFoldDB" id="A0AA41Q455"/>
<dbReference type="InterPro" id="IPR011330">
    <property type="entry name" value="Glyco_hydro/deAcase_b/a-brl"/>
</dbReference>
<evidence type="ECO:0000313" key="4">
    <source>
        <dbReference type="EMBL" id="MCF2530094.1"/>
    </source>
</evidence>
<dbReference type="CDD" id="cd10917">
    <property type="entry name" value="CE4_NodB_like_6s_7s"/>
    <property type="match status" value="1"/>
</dbReference>
<protein>
    <submittedName>
        <fullName evidence="4">Polysaccharide deacetylase family protein</fullName>
    </submittedName>
</protein>
<feature type="domain" description="NodB homology" evidence="3">
    <location>
        <begin position="111"/>
        <end position="294"/>
    </location>
</feature>
<reference evidence="4" key="1">
    <citation type="submission" date="2022-01" db="EMBL/GenBank/DDBJ databases">
        <title>Genome-Based Taxonomic Classification of the Phylum Actinobacteria.</title>
        <authorList>
            <person name="Gao Y."/>
        </authorList>
    </citation>
    <scope>NUCLEOTIDE SEQUENCE</scope>
    <source>
        <strain evidence="4">KLBMP 8922</strain>
    </source>
</reference>
<organism evidence="4 5">
    <name type="scientific">Yinghuangia soli</name>
    <dbReference type="NCBI Taxonomy" id="2908204"/>
    <lineage>
        <taxon>Bacteria</taxon>
        <taxon>Bacillati</taxon>
        <taxon>Actinomycetota</taxon>
        <taxon>Actinomycetes</taxon>
        <taxon>Kitasatosporales</taxon>
        <taxon>Streptomycetaceae</taxon>
        <taxon>Yinghuangia</taxon>
    </lineage>
</organism>
<sequence>MRTAVRSRLGVVAAVVLALAVSACGGADEPGPFGSGTPHGLDVPGTASAENPNGAGSQGGSGAPAPGDAAAAAARWGLEPLRAAPPAPAVKPVKADPAAPPVVKRIPTDQKIVFVTIDDGAEKDPKFVEMMRDLKVPFTMFLNDTYVRQDPGYFRKLQELGNSVQNHTLDHPNMVKLGPDAQKREICGNSDRIEAEYGTRPYLFRPPFGNYNSTTVQAAGGCGVGAIILWREAMQIGDMQYVDADKTLKPGDVILAHFRGPSDLKGKTMTQMMANLLRKIQAQGFAVARLEDYV</sequence>
<dbReference type="PANTHER" id="PTHR10587:SF134">
    <property type="entry name" value="SECRETED PROTEIN"/>
    <property type="match status" value="1"/>
</dbReference>
<feature type="signal peptide" evidence="2">
    <location>
        <begin position="1"/>
        <end position="27"/>
    </location>
</feature>
<keyword evidence="2" id="KW-0732">Signal</keyword>